<name>A0AAD5RIW8_9PEZI</name>
<evidence type="ECO:0000313" key="2">
    <source>
        <dbReference type="EMBL" id="KAJ2895534.1"/>
    </source>
</evidence>
<dbReference type="EMBL" id="JAKWBI020000396">
    <property type="protein sequence ID" value="KAJ2895534.1"/>
    <property type="molecule type" value="Genomic_DNA"/>
</dbReference>
<feature type="region of interest" description="Disordered" evidence="1">
    <location>
        <begin position="146"/>
        <end position="178"/>
    </location>
</feature>
<organism evidence="2 3">
    <name type="scientific">Zalerion maritima</name>
    <dbReference type="NCBI Taxonomy" id="339359"/>
    <lineage>
        <taxon>Eukaryota</taxon>
        <taxon>Fungi</taxon>
        <taxon>Dikarya</taxon>
        <taxon>Ascomycota</taxon>
        <taxon>Pezizomycotina</taxon>
        <taxon>Sordariomycetes</taxon>
        <taxon>Lulworthiomycetidae</taxon>
        <taxon>Lulworthiales</taxon>
        <taxon>Lulworthiaceae</taxon>
        <taxon>Zalerion</taxon>
    </lineage>
</organism>
<keyword evidence="3" id="KW-1185">Reference proteome</keyword>
<comment type="caution">
    <text evidence="2">The sequence shown here is derived from an EMBL/GenBank/DDBJ whole genome shotgun (WGS) entry which is preliminary data.</text>
</comment>
<dbReference type="Proteomes" id="UP001201980">
    <property type="component" value="Unassembled WGS sequence"/>
</dbReference>
<keyword evidence="2" id="KW-0808">Transferase</keyword>
<reference evidence="2" key="1">
    <citation type="submission" date="2022-07" db="EMBL/GenBank/DDBJ databases">
        <title>Draft genome sequence of Zalerion maritima ATCC 34329, a (micro)plastics degrading marine fungus.</title>
        <authorList>
            <person name="Paco A."/>
            <person name="Goncalves M.F.M."/>
            <person name="Rocha-Santos T.A.P."/>
            <person name="Alves A."/>
        </authorList>
    </citation>
    <scope>NUCLEOTIDE SEQUENCE</scope>
    <source>
        <strain evidence="2">ATCC 34329</strain>
    </source>
</reference>
<evidence type="ECO:0000313" key="3">
    <source>
        <dbReference type="Proteomes" id="UP001201980"/>
    </source>
</evidence>
<dbReference type="InterPro" id="IPR027417">
    <property type="entry name" value="P-loop_NTPase"/>
</dbReference>
<dbReference type="SUPFAM" id="SSF52540">
    <property type="entry name" value="P-loop containing nucleoside triphosphate hydrolases"/>
    <property type="match status" value="1"/>
</dbReference>
<dbReference type="CDD" id="cd02024">
    <property type="entry name" value="NRK1"/>
    <property type="match status" value="1"/>
</dbReference>
<sequence>MEPQPTTSPTRDAHQTLMVGISGCSSSGKTTLARLLRDLFPRAFIIHEDDFYRAESELPVRNGLTDWDCVEAIDVPQMAEALKYIRARGEVPVSLQSRNESRTNHGIAAKDRIYLPERLLVAKSSVSDASPESMVTAIEKLFPEQRSIRVEKNDQATETPACHDRPTPVLPPTTTDSPSLSIFSASSSAISLPIPSTAGTTPLTTDPTSQPTLDSKEDQNTVGIIPVRKSFLEDMKSRVDSWLATLPKETTTPKICITDGFLLYMPALEPVPQHLDLRMFLLVSRQKATQRREARDGYVTMEGFWKDPPGYVDAIVWPNYADAHAWMFKDGDCEKGILDPMMLEKEGIKAQVDKGMDVDMETTLDWAVGQLMETVEGYLGVEK</sequence>
<protein>
    <submittedName>
        <fullName evidence="2">Ribosylnicotinamide kinase</fullName>
    </submittedName>
</protein>
<dbReference type="Gene3D" id="3.40.50.300">
    <property type="entry name" value="P-loop containing nucleotide triphosphate hydrolases"/>
    <property type="match status" value="2"/>
</dbReference>
<dbReference type="PANTHER" id="PTHR10285">
    <property type="entry name" value="URIDINE KINASE"/>
    <property type="match status" value="1"/>
</dbReference>
<keyword evidence="2" id="KW-0418">Kinase</keyword>
<feature type="compositionally biased region" description="Low complexity" evidence="1">
    <location>
        <begin position="193"/>
        <end position="213"/>
    </location>
</feature>
<feature type="compositionally biased region" description="Basic and acidic residues" evidence="1">
    <location>
        <begin position="146"/>
        <end position="166"/>
    </location>
</feature>
<proteinExistence type="predicted"/>
<feature type="region of interest" description="Disordered" evidence="1">
    <location>
        <begin position="193"/>
        <end position="217"/>
    </location>
</feature>
<accession>A0AAD5RIW8</accession>
<dbReference type="AlphaFoldDB" id="A0AAD5RIW8"/>
<gene>
    <name evidence="2" type="ORF">MKZ38_006384</name>
</gene>
<dbReference type="GO" id="GO:0016301">
    <property type="term" value="F:kinase activity"/>
    <property type="evidence" value="ECO:0007669"/>
    <property type="project" value="UniProtKB-KW"/>
</dbReference>
<evidence type="ECO:0000256" key="1">
    <source>
        <dbReference type="SAM" id="MobiDB-lite"/>
    </source>
</evidence>